<comment type="caution">
    <text evidence="2">The sequence shown here is derived from an EMBL/GenBank/DDBJ whole genome shotgun (WGS) entry which is preliminary data.</text>
</comment>
<dbReference type="Pfam" id="PF07963">
    <property type="entry name" value="N_methyl"/>
    <property type="match status" value="1"/>
</dbReference>
<name>A0ABV4N5V3_9VIBR</name>
<feature type="transmembrane region" description="Helical" evidence="1">
    <location>
        <begin position="12"/>
        <end position="34"/>
    </location>
</feature>
<reference evidence="2 3" key="1">
    <citation type="journal article" date="2024" name="ISME J.">
        <title>Tailless and filamentous prophages are predominant in marine Vibrio.</title>
        <authorList>
            <person name="Steensen K."/>
            <person name="Seneca J."/>
            <person name="Bartlau N."/>
            <person name="Yu X.A."/>
            <person name="Hussain F.A."/>
            <person name="Polz M.F."/>
        </authorList>
    </citation>
    <scope>NUCLEOTIDE SEQUENCE [LARGE SCALE GENOMIC DNA]</scope>
    <source>
        <strain evidence="2 3">10N.222.51.A1</strain>
    </source>
</reference>
<dbReference type="EMBL" id="JBFRUW010000001">
    <property type="protein sequence ID" value="MFA0566677.1"/>
    <property type="molecule type" value="Genomic_DNA"/>
</dbReference>
<evidence type="ECO:0000313" key="2">
    <source>
        <dbReference type="EMBL" id="MFA0566677.1"/>
    </source>
</evidence>
<keyword evidence="3" id="KW-1185">Reference proteome</keyword>
<accession>A0ABV4N5V3</accession>
<dbReference type="InterPro" id="IPR012902">
    <property type="entry name" value="N_methyl_site"/>
</dbReference>
<protein>
    <submittedName>
        <fullName evidence="2">Prepilin-type N-terminal cleavage/methylation domain-containing protein</fullName>
    </submittedName>
</protein>
<keyword evidence="1" id="KW-0472">Membrane</keyword>
<keyword evidence="1" id="KW-0812">Transmembrane</keyword>
<evidence type="ECO:0000313" key="3">
    <source>
        <dbReference type="Proteomes" id="UP001570417"/>
    </source>
</evidence>
<organism evidence="2 3">
    <name type="scientific">Vibrio gallaecicus</name>
    <dbReference type="NCBI Taxonomy" id="552386"/>
    <lineage>
        <taxon>Bacteria</taxon>
        <taxon>Pseudomonadati</taxon>
        <taxon>Pseudomonadota</taxon>
        <taxon>Gammaproteobacteria</taxon>
        <taxon>Vibrionales</taxon>
        <taxon>Vibrionaceae</taxon>
        <taxon>Vibrio</taxon>
    </lineage>
</organism>
<keyword evidence="1" id="KW-1133">Transmembrane helix</keyword>
<proteinExistence type="predicted"/>
<dbReference type="Proteomes" id="UP001570417">
    <property type="component" value="Unassembled WGS sequence"/>
</dbReference>
<evidence type="ECO:0000256" key="1">
    <source>
        <dbReference type="SAM" id="Phobius"/>
    </source>
</evidence>
<dbReference type="NCBIfam" id="TIGR02532">
    <property type="entry name" value="IV_pilin_GFxxxE"/>
    <property type="match status" value="1"/>
</dbReference>
<sequence>MNIKNGKNGFTLIESIIVIVLLGFAMLAFSTFLAPQSALSGQVNYSNRASALGQSIMTDLLARDYGSVSSGTPIVLGSSYVNFNVNLTVDDNNPTASMQKMTLIITASNNPPITLVAFKGEY</sequence>
<gene>
    <name evidence="2" type="ORF">AB4566_00115</name>
</gene>
<dbReference type="RefSeq" id="WP_372264345.1">
    <property type="nucleotide sequence ID" value="NZ_JBFRUW010000001.1"/>
</dbReference>